<organism evidence="1 2">
    <name type="scientific">uncultured phage cr111_1</name>
    <dbReference type="NCBI Taxonomy" id="2772071"/>
    <lineage>
        <taxon>Viruses</taxon>
        <taxon>Duplodnaviria</taxon>
        <taxon>Heunggongvirae</taxon>
        <taxon>Uroviricota</taxon>
        <taxon>Caudoviricetes</taxon>
        <taxon>Crassvirales</taxon>
        <taxon>Steigviridae</taxon>
        <taxon>Asinivirinae</taxon>
        <taxon>Lahndsivirus</taxon>
        <taxon>Lahndsivirus rarus</taxon>
    </lineage>
</organism>
<dbReference type="InterPro" id="IPR057878">
    <property type="entry name" value="CrAss_Ring_2"/>
</dbReference>
<accession>A0A7M1RXZ5</accession>
<dbReference type="Proteomes" id="UP000594132">
    <property type="component" value="Segment"/>
</dbReference>
<name>A0A7M1RXZ5_9CAUD</name>
<evidence type="ECO:0000313" key="1">
    <source>
        <dbReference type="EMBL" id="QOR59146.1"/>
    </source>
</evidence>
<proteinExistence type="predicted"/>
<reference evidence="1 2" key="1">
    <citation type="submission" date="2020-07" db="EMBL/GenBank/DDBJ databases">
        <title>Taxonomic proposal: Crassvirales, a new order of highly abundant and diverse bacterial viruses.</title>
        <authorList>
            <person name="Shkoporov A.N."/>
            <person name="Stockdale S.R."/>
            <person name="Guerin E."/>
            <person name="Ross R.P."/>
            <person name="Hill C."/>
        </authorList>
    </citation>
    <scope>NUCLEOTIDE SEQUENCE [LARGE SCALE GENOMIC DNA]</scope>
</reference>
<dbReference type="GeneID" id="65129667"/>
<sequence>MTVKEIVYMILDEVKNQSDDAYYTEEHIIFLASKYRAFLLKQRYGTDIKKSVPESNYQTICLDLEEVPLEDFICYTGPRLVSSVEIPTMLNIGSRRIFSQVDFTTIYFTWVSRDRFNYVNVNQWLKNIIYATKGPDHRLYIKSGNPQHLYLKKVRINAVFEDFERASELECDNQTEEDCAVKDMLDREFPIEDALVPPLVELVLKELTQAIYRPVDNSNNAADDLSKVGLAVNNKK</sequence>
<dbReference type="EMBL" id="MT774387">
    <property type="protein sequence ID" value="QOR59146.1"/>
    <property type="molecule type" value="Genomic_DNA"/>
</dbReference>
<dbReference type="Pfam" id="PF25702">
    <property type="entry name" value="CrAss_Ring_2"/>
    <property type="match status" value="1"/>
</dbReference>
<evidence type="ECO:0000313" key="2">
    <source>
        <dbReference type="Proteomes" id="UP000594132"/>
    </source>
</evidence>
<protein>
    <submittedName>
        <fullName evidence="1">Uncharacterized protein</fullName>
    </submittedName>
</protein>
<dbReference type="RefSeq" id="YP_010111304.1">
    <property type="nucleotide sequence ID" value="NC_055880.1"/>
</dbReference>
<dbReference type="KEGG" id="vg:65129667"/>
<keyword evidence="2" id="KW-1185">Reference proteome</keyword>